<proteinExistence type="predicted"/>
<feature type="transmembrane region" description="Helical" evidence="1">
    <location>
        <begin position="7"/>
        <end position="26"/>
    </location>
</feature>
<organism evidence="2 3">
    <name type="scientific">Cohnella rhizosphaerae</name>
    <dbReference type="NCBI Taxonomy" id="1457232"/>
    <lineage>
        <taxon>Bacteria</taxon>
        <taxon>Bacillati</taxon>
        <taxon>Bacillota</taxon>
        <taxon>Bacilli</taxon>
        <taxon>Bacillales</taxon>
        <taxon>Paenibacillaceae</taxon>
        <taxon>Cohnella</taxon>
    </lineage>
</organism>
<keyword evidence="1" id="KW-1133">Transmembrane helix</keyword>
<sequence>MNLITKVILLIVMILIPILGLYAYSYRQSVHVIEHQINTRNEEKLANFLNQIEFLLDQNMLFAALATKDPEIKSVAFGNLPDSGYDRFNVIQSLQSKLSLFSITNKIMNVISIYFPRSQLFLTTDTTSAFDRDAFLKKLHAQLATEQSGS</sequence>
<accession>A0A9X4L0R1</accession>
<dbReference type="AlphaFoldDB" id="A0A9X4L0R1"/>
<evidence type="ECO:0000313" key="3">
    <source>
        <dbReference type="Proteomes" id="UP001153404"/>
    </source>
</evidence>
<gene>
    <name evidence="2" type="ORF">OMP40_19800</name>
</gene>
<dbReference type="Proteomes" id="UP001153404">
    <property type="component" value="Unassembled WGS sequence"/>
</dbReference>
<comment type="caution">
    <text evidence="2">The sequence shown here is derived from an EMBL/GenBank/DDBJ whole genome shotgun (WGS) entry which is preliminary data.</text>
</comment>
<keyword evidence="3" id="KW-1185">Reference proteome</keyword>
<dbReference type="RefSeq" id="WP_277533925.1">
    <property type="nucleotide sequence ID" value="NZ_JAPDIA010000007.1"/>
</dbReference>
<evidence type="ECO:0000256" key="1">
    <source>
        <dbReference type="SAM" id="Phobius"/>
    </source>
</evidence>
<dbReference type="EMBL" id="JAPDIA010000007">
    <property type="protein sequence ID" value="MDG0811359.1"/>
    <property type="molecule type" value="Genomic_DNA"/>
</dbReference>
<name>A0A9X4L0R1_9BACL</name>
<keyword evidence="1" id="KW-0812">Transmembrane</keyword>
<keyword evidence="1" id="KW-0472">Membrane</keyword>
<reference evidence="2" key="1">
    <citation type="submission" date="2022-10" db="EMBL/GenBank/DDBJ databases">
        <title>Comparative genomic analysis of Cohnella hashimotonis sp. nov., isolated from the International Space Station.</title>
        <authorList>
            <person name="Simpson A."/>
            <person name="Venkateswaran K."/>
        </authorList>
    </citation>
    <scope>NUCLEOTIDE SEQUENCE</scope>
    <source>
        <strain evidence="2">DSM 28161</strain>
    </source>
</reference>
<protein>
    <submittedName>
        <fullName evidence="2">Uncharacterized protein</fullName>
    </submittedName>
</protein>
<evidence type="ECO:0000313" key="2">
    <source>
        <dbReference type="EMBL" id="MDG0811359.1"/>
    </source>
</evidence>